<keyword evidence="5" id="KW-0998">Cell outer membrane</keyword>
<gene>
    <name evidence="9" type="ORF">KE626_16290</name>
</gene>
<dbReference type="Gene3D" id="1.25.40.390">
    <property type="match status" value="1"/>
</dbReference>
<feature type="domain" description="RagB/SusD" evidence="7">
    <location>
        <begin position="283"/>
        <end position="532"/>
    </location>
</feature>
<dbReference type="InterPro" id="IPR012944">
    <property type="entry name" value="SusD_RagB_dom"/>
</dbReference>
<feature type="domain" description="SusD-like N-terminal" evidence="8">
    <location>
        <begin position="101"/>
        <end position="219"/>
    </location>
</feature>
<keyword evidence="4" id="KW-0472">Membrane</keyword>
<organism evidence="9 10">
    <name type="scientific">Chitinophaga hostae</name>
    <dbReference type="NCBI Taxonomy" id="2831022"/>
    <lineage>
        <taxon>Bacteria</taxon>
        <taxon>Pseudomonadati</taxon>
        <taxon>Bacteroidota</taxon>
        <taxon>Chitinophagia</taxon>
        <taxon>Chitinophagales</taxon>
        <taxon>Chitinophagaceae</taxon>
        <taxon>Chitinophaga</taxon>
    </lineage>
</organism>
<evidence type="ECO:0000256" key="4">
    <source>
        <dbReference type="ARBA" id="ARBA00023136"/>
    </source>
</evidence>
<sequence>MKMKYSLIITLALTLLSLPACKKFLTHDNPSGVTDEQWWKTEGHAYNALASIYAGIPAGSDGRNVMFWSGLSDEAVCRGDFRGNYDIYTRGLQNPTWDVAEWIWRDDYIDVRRACRFLENVDKCFMDDGLRTRMKFEARALRAFYHMEIMLFFGDIPIVTQSLTPLENHMKRESAEKVYAFILGELQTCAANLPQEYDSDETWRISAGACNALIARLALYFHHYDVARDAAAKVIQSGVYKLYRSEKPGVNNYAELFSYSGELNKERIFFKAGGCGNAWTTFAPYGIGGETYVSPTSQVVDNFETKQGKTPAELGADSLAIYRKDPNYKNNRDPRLVASVLYPGEQFLDANYILSPFDNSPANTDKIGVQKSTATGYWIRKYLDARDRQGRGGSLDFMIIRYSEVLLSYVEALIELGDSKNPAIAVHLNDIRTRAGMPAVDMQRYNTADALRQLIRRERQSELAFEGQRYFDIRRWGIVKQVMNGQVFGATNPQTGVAVKVQDRAYTDRDYLWPIPEKETLSNPDMVQNPGY</sequence>
<dbReference type="SUPFAM" id="SSF48452">
    <property type="entry name" value="TPR-like"/>
    <property type="match status" value="1"/>
</dbReference>
<dbReference type="Pfam" id="PF07980">
    <property type="entry name" value="SusD_RagB"/>
    <property type="match status" value="1"/>
</dbReference>
<evidence type="ECO:0000256" key="1">
    <source>
        <dbReference type="ARBA" id="ARBA00004442"/>
    </source>
</evidence>
<comment type="similarity">
    <text evidence="2">Belongs to the SusD family.</text>
</comment>
<evidence type="ECO:0000259" key="7">
    <source>
        <dbReference type="Pfam" id="PF07980"/>
    </source>
</evidence>
<dbReference type="Pfam" id="PF14322">
    <property type="entry name" value="SusD-like_3"/>
    <property type="match status" value="1"/>
</dbReference>
<evidence type="ECO:0000313" key="9">
    <source>
        <dbReference type="EMBL" id="MBS0028881.1"/>
    </source>
</evidence>
<dbReference type="InterPro" id="IPR011990">
    <property type="entry name" value="TPR-like_helical_dom_sf"/>
</dbReference>
<proteinExistence type="inferred from homology"/>
<evidence type="ECO:0000256" key="5">
    <source>
        <dbReference type="ARBA" id="ARBA00023237"/>
    </source>
</evidence>
<comment type="subcellular location">
    <subcellularLocation>
        <location evidence="1">Cell outer membrane</location>
    </subcellularLocation>
</comment>
<dbReference type="RefSeq" id="WP_211973983.1">
    <property type="nucleotide sequence ID" value="NZ_CBFHAM010000040.1"/>
</dbReference>
<evidence type="ECO:0000259" key="8">
    <source>
        <dbReference type="Pfam" id="PF14322"/>
    </source>
</evidence>
<accession>A0ABS5J1D4</accession>
<reference evidence="9 10" key="1">
    <citation type="submission" date="2021-04" db="EMBL/GenBank/DDBJ databases">
        <title>Chitinophaga sp. nov., isolated from the rhizosphere soil.</title>
        <authorList>
            <person name="He S."/>
        </authorList>
    </citation>
    <scope>NUCLEOTIDE SEQUENCE [LARGE SCALE GENOMIC DNA]</scope>
    <source>
        <strain evidence="9 10">2R12</strain>
    </source>
</reference>
<dbReference type="InterPro" id="IPR033985">
    <property type="entry name" value="SusD-like_N"/>
</dbReference>
<comment type="caution">
    <text evidence="9">The sequence shown here is derived from an EMBL/GenBank/DDBJ whole genome shotgun (WGS) entry which is preliminary data.</text>
</comment>
<evidence type="ECO:0000256" key="2">
    <source>
        <dbReference type="ARBA" id="ARBA00006275"/>
    </source>
</evidence>
<evidence type="ECO:0000256" key="6">
    <source>
        <dbReference type="SAM" id="SignalP"/>
    </source>
</evidence>
<dbReference type="EMBL" id="JAGTXB010000007">
    <property type="protein sequence ID" value="MBS0028881.1"/>
    <property type="molecule type" value="Genomic_DNA"/>
</dbReference>
<name>A0ABS5J1D4_9BACT</name>
<protein>
    <submittedName>
        <fullName evidence="9">RagB/SusD family nutrient uptake outer membrane protein</fullName>
    </submittedName>
</protein>
<keyword evidence="10" id="KW-1185">Reference proteome</keyword>
<feature type="chain" id="PRO_5045406660" evidence="6">
    <location>
        <begin position="23"/>
        <end position="532"/>
    </location>
</feature>
<feature type="signal peptide" evidence="6">
    <location>
        <begin position="1"/>
        <end position="22"/>
    </location>
</feature>
<keyword evidence="3 6" id="KW-0732">Signal</keyword>
<evidence type="ECO:0000256" key="3">
    <source>
        <dbReference type="ARBA" id="ARBA00022729"/>
    </source>
</evidence>
<dbReference type="Proteomes" id="UP000676386">
    <property type="component" value="Unassembled WGS sequence"/>
</dbReference>
<evidence type="ECO:0000313" key="10">
    <source>
        <dbReference type="Proteomes" id="UP000676386"/>
    </source>
</evidence>